<dbReference type="AlphaFoldDB" id="A0A0A9GRV6"/>
<evidence type="ECO:0000313" key="1">
    <source>
        <dbReference type="EMBL" id="JAE25281.1"/>
    </source>
</evidence>
<reference evidence="1" key="1">
    <citation type="submission" date="2014-09" db="EMBL/GenBank/DDBJ databases">
        <authorList>
            <person name="Magalhaes I.L.F."/>
            <person name="Oliveira U."/>
            <person name="Santos F.R."/>
            <person name="Vidigal T.H.D.A."/>
            <person name="Brescovit A.D."/>
            <person name="Santos A.J."/>
        </authorList>
    </citation>
    <scope>NUCLEOTIDE SEQUENCE</scope>
    <source>
        <tissue evidence="1">Shoot tissue taken approximately 20 cm above the soil surface</tissue>
    </source>
</reference>
<protein>
    <submittedName>
        <fullName evidence="1">Uncharacterized protein</fullName>
    </submittedName>
</protein>
<organism evidence="1">
    <name type="scientific">Arundo donax</name>
    <name type="common">Giant reed</name>
    <name type="synonym">Donax arundinaceus</name>
    <dbReference type="NCBI Taxonomy" id="35708"/>
    <lineage>
        <taxon>Eukaryota</taxon>
        <taxon>Viridiplantae</taxon>
        <taxon>Streptophyta</taxon>
        <taxon>Embryophyta</taxon>
        <taxon>Tracheophyta</taxon>
        <taxon>Spermatophyta</taxon>
        <taxon>Magnoliopsida</taxon>
        <taxon>Liliopsida</taxon>
        <taxon>Poales</taxon>
        <taxon>Poaceae</taxon>
        <taxon>PACMAD clade</taxon>
        <taxon>Arundinoideae</taxon>
        <taxon>Arundineae</taxon>
        <taxon>Arundo</taxon>
    </lineage>
</organism>
<reference evidence="1" key="2">
    <citation type="journal article" date="2015" name="Data Brief">
        <title>Shoot transcriptome of the giant reed, Arundo donax.</title>
        <authorList>
            <person name="Barrero R.A."/>
            <person name="Guerrero F.D."/>
            <person name="Moolhuijzen P."/>
            <person name="Goolsby J.A."/>
            <person name="Tidwell J."/>
            <person name="Bellgard S.E."/>
            <person name="Bellgard M.I."/>
        </authorList>
    </citation>
    <scope>NUCLEOTIDE SEQUENCE</scope>
    <source>
        <tissue evidence="1">Shoot tissue taken approximately 20 cm above the soil surface</tissue>
    </source>
</reference>
<dbReference type="EMBL" id="GBRH01172615">
    <property type="protein sequence ID" value="JAE25281.1"/>
    <property type="molecule type" value="Transcribed_RNA"/>
</dbReference>
<proteinExistence type="predicted"/>
<sequence length="67" mass="7536">MIFPTSRNPSLQCSFSNEACSSAHSSYFLTYVILASTSTSNEARQIKYKDEAKLKGLKRAERCHMVT</sequence>
<name>A0A0A9GRV6_ARUDO</name>
<accession>A0A0A9GRV6</accession>